<feature type="transmembrane region" description="Helical" evidence="1">
    <location>
        <begin position="21"/>
        <end position="39"/>
    </location>
</feature>
<accession>A0AAN8RAX1</accession>
<evidence type="ECO:0000313" key="2">
    <source>
        <dbReference type="EMBL" id="KAK6329284.1"/>
    </source>
</evidence>
<dbReference type="Proteomes" id="UP001356427">
    <property type="component" value="Unassembled WGS sequence"/>
</dbReference>
<reference evidence="2 3" key="1">
    <citation type="submission" date="2021-04" db="EMBL/GenBank/DDBJ databases">
        <authorList>
            <person name="De Guttry C."/>
            <person name="Zahm M."/>
            <person name="Klopp C."/>
            <person name="Cabau C."/>
            <person name="Louis A."/>
            <person name="Berthelot C."/>
            <person name="Parey E."/>
            <person name="Roest Crollius H."/>
            <person name="Montfort J."/>
            <person name="Robinson-Rechavi M."/>
            <person name="Bucao C."/>
            <person name="Bouchez O."/>
            <person name="Gislard M."/>
            <person name="Lluch J."/>
            <person name="Milhes M."/>
            <person name="Lampietro C."/>
            <person name="Lopez Roques C."/>
            <person name="Donnadieu C."/>
            <person name="Braasch I."/>
            <person name="Desvignes T."/>
            <person name="Postlethwait J."/>
            <person name="Bobe J."/>
            <person name="Wedekind C."/>
            <person name="Guiguen Y."/>
        </authorList>
    </citation>
    <scope>NUCLEOTIDE SEQUENCE [LARGE SCALE GENOMIC DNA]</scope>
    <source>
        <strain evidence="2">Cs_M1</strain>
        <tissue evidence="2">Blood</tissue>
    </source>
</reference>
<proteinExistence type="predicted"/>
<dbReference type="EMBL" id="JAGTTL010000001">
    <property type="protein sequence ID" value="KAK6329284.1"/>
    <property type="molecule type" value="Genomic_DNA"/>
</dbReference>
<gene>
    <name evidence="2" type="ORF">J4Q44_G00012620</name>
</gene>
<comment type="caution">
    <text evidence="2">The sequence shown here is derived from an EMBL/GenBank/DDBJ whole genome shotgun (WGS) entry which is preliminary data.</text>
</comment>
<evidence type="ECO:0000256" key="1">
    <source>
        <dbReference type="SAM" id="Phobius"/>
    </source>
</evidence>
<keyword evidence="1" id="KW-0812">Transmembrane</keyword>
<name>A0AAN8RAX1_9TELE</name>
<dbReference type="AlphaFoldDB" id="A0AAN8RAX1"/>
<protein>
    <submittedName>
        <fullName evidence="2">Uncharacterized protein</fullName>
    </submittedName>
</protein>
<keyword evidence="3" id="KW-1185">Reference proteome</keyword>
<sequence length="86" mass="9733">MKRYALTKSLIIDFEMQCFKMIALADAVFFAILSSYTVGSVGNASSVEFKIRTFEDQPLVMQLAAVYKEMEHLKCEQKIFGNSGRP</sequence>
<keyword evidence="1" id="KW-1133">Transmembrane helix</keyword>
<evidence type="ECO:0000313" key="3">
    <source>
        <dbReference type="Proteomes" id="UP001356427"/>
    </source>
</evidence>
<keyword evidence="1" id="KW-0472">Membrane</keyword>
<organism evidence="2 3">
    <name type="scientific">Coregonus suidteri</name>
    <dbReference type="NCBI Taxonomy" id="861788"/>
    <lineage>
        <taxon>Eukaryota</taxon>
        <taxon>Metazoa</taxon>
        <taxon>Chordata</taxon>
        <taxon>Craniata</taxon>
        <taxon>Vertebrata</taxon>
        <taxon>Euteleostomi</taxon>
        <taxon>Actinopterygii</taxon>
        <taxon>Neopterygii</taxon>
        <taxon>Teleostei</taxon>
        <taxon>Protacanthopterygii</taxon>
        <taxon>Salmoniformes</taxon>
        <taxon>Salmonidae</taxon>
        <taxon>Coregoninae</taxon>
        <taxon>Coregonus</taxon>
    </lineage>
</organism>